<reference evidence="6 7" key="1">
    <citation type="submission" date="2016-10" db="EMBL/GenBank/DDBJ databases">
        <authorList>
            <person name="de Groot N.N."/>
        </authorList>
    </citation>
    <scope>NUCLEOTIDE SEQUENCE [LARGE SCALE GENOMIC DNA]</scope>
    <source>
        <strain evidence="6 7">CGMCC 1.8894</strain>
    </source>
</reference>
<feature type="signal peptide" evidence="4">
    <location>
        <begin position="1"/>
        <end position="24"/>
    </location>
</feature>
<dbReference type="GO" id="GO:0006865">
    <property type="term" value="P:amino acid transport"/>
    <property type="evidence" value="ECO:0007669"/>
    <property type="project" value="UniProtKB-KW"/>
</dbReference>
<proteinExistence type="inferred from homology"/>
<comment type="similarity">
    <text evidence="1">Belongs to the leucine-binding protein family.</text>
</comment>
<organism evidence="6 7">
    <name type="scientific">Roseicitreum antarcticum</name>
    <dbReference type="NCBI Taxonomy" id="564137"/>
    <lineage>
        <taxon>Bacteria</taxon>
        <taxon>Pseudomonadati</taxon>
        <taxon>Pseudomonadota</taxon>
        <taxon>Alphaproteobacteria</taxon>
        <taxon>Rhodobacterales</taxon>
        <taxon>Paracoccaceae</taxon>
        <taxon>Roseicitreum</taxon>
    </lineage>
</organism>
<dbReference type="CDD" id="cd06346">
    <property type="entry name" value="PBP1_ABC_ligand_binding-like"/>
    <property type="match status" value="1"/>
</dbReference>
<evidence type="ECO:0000313" key="7">
    <source>
        <dbReference type="Proteomes" id="UP000198539"/>
    </source>
</evidence>
<sequence>MKKLLLASAAGMALTGALTGGAIAQEVKFGVILGFTGPIESLTPHMADSAELAFKEISDSGLFLDGQTITPVRADSTCVDSSAATAAAERLITSDGIVGIMGPDCSGVTMAVLQNVAMANGVPLISPSATSPGFTTTESNGLFFRTAPSDARQGAVMADVLMERGITSVAVTYTNNDYGKGLSDAFAESYAAAGGSITINAPHEDGKGDYSAEVGALASAGGDLLVVFGYSDQGGAGIMINAIESGAFDTFAMGDGMYSDALLETIGSDLNGTIGTVPWSEGEGTEAFAAFATENGVNAESSYTRESYDAAALLALAAQAAGEATSAGIAANILNVANAPGEPIMPGELAKGLEILAAGGEIDYVGATNVELIGPGEAAGTYREYIVEDGAFTTVSFR</sequence>
<evidence type="ECO:0000313" key="6">
    <source>
        <dbReference type="EMBL" id="SDX52563.1"/>
    </source>
</evidence>
<dbReference type="Proteomes" id="UP000198539">
    <property type="component" value="Unassembled WGS sequence"/>
</dbReference>
<dbReference type="PANTHER" id="PTHR30483:SF6">
    <property type="entry name" value="PERIPLASMIC BINDING PROTEIN OF ABC TRANSPORTER FOR NATURAL AMINO ACIDS"/>
    <property type="match status" value="1"/>
</dbReference>
<keyword evidence="2 4" id="KW-0732">Signal</keyword>
<dbReference type="PANTHER" id="PTHR30483">
    <property type="entry name" value="LEUCINE-SPECIFIC-BINDING PROTEIN"/>
    <property type="match status" value="1"/>
</dbReference>
<dbReference type="InterPro" id="IPR028082">
    <property type="entry name" value="Peripla_BP_I"/>
</dbReference>
<dbReference type="SUPFAM" id="SSF53822">
    <property type="entry name" value="Periplasmic binding protein-like I"/>
    <property type="match status" value="1"/>
</dbReference>
<feature type="domain" description="Leucine-binding protein" evidence="5">
    <location>
        <begin position="26"/>
        <end position="334"/>
    </location>
</feature>
<feature type="chain" id="PRO_5011621701" evidence="4">
    <location>
        <begin position="25"/>
        <end position="398"/>
    </location>
</feature>
<evidence type="ECO:0000256" key="3">
    <source>
        <dbReference type="ARBA" id="ARBA00022970"/>
    </source>
</evidence>
<evidence type="ECO:0000256" key="2">
    <source>
        <dbReference type="ARBA" id="ARBA00022729"/>
    </source>
</evidence>
<evidence type="ECO:0000256" key="4">
    <source>
        <dbReference type="SAM" id="SignalP"/>
    </source>
</evidence>
<dbReference type="STRING" id="564137.SAMN04488238_109136"/>
<name>A0A1H3CEK8_9RHOB</name>
<dbReference type="Gene3D" id="3.40.50.2300">
    <property type="match status" value="2"/>
</dbReference>
<dbReference type="RefSeq" id="WP_092891328.1">
    <property type="nucleotide sequence ID" value="NZ_CP061498.1"/>
</dbReference>
<dbReference type="InterPro" id="IPR028081">
    <property type="entry name" value="Leu-bd"/>
</dbReference>
<dbReference type="OrthoDB" id="7337537at2"/>
<keyword evidence="3" id="KW-0029">Amino-acid transport</keyword>
<gene>
    <name evidence="6" type="ORF">SAMN04488238_109136</name>
</gene>
<protein>
    <submittedName>
        <fullName evidence="6">Amino acid/amide ABC transporter substrate-binding protein, HAAT family (TC 3.A.1.4.-)</fullName>
    </submittedName>
</protein>
<dbReference type="InterPro" id="IPR051010">
    <property type="entry name" value="BCAA_transport"/>
</dbReference>
<keyword evidence="3" id="KW-0813">Transport</keyword>
<accession>A0A1H3CEK8</accession>
<keyword evidence="7" id="KW-1185">Reference proteome</keyword>
<dbReference type="EMBL" id="FNOM01000009">
    <property type="protein sequence ID" value="SDX52563.1"/>
    <property type="molecule type" value="Genomic_DNA"/>
</dbReference>
<evidence type="ECO:0000256" key="1">
    <source>
        <dbReference type="ARBA" id="ARBA00010062"/>
    </source>
</evidence>
<dbReference type="Pfam" id="PF13458">
    <property type="entry name" value="Peripla_BP_6"/>
    <property type="match status" value="1"/>
</dbReference>
<dbReference type="AlphaFoldDB" id="A0A1H3CEK8"/>
<evidence type="ECO:0000259" key="5">
    <source>
        <dbReference type="Pfam" id="PF13458"/>
    </source>
</evidence>